<dbReference type="RefSeq" id="WP_076218656.1">
    <property type="nucleotide sequence ID" value="NZ_MPTJ01000018.1"/>
</dbReference>
<proteinExistence type="predicted"/>
<feature type="domain" description="Putative host cell surface-exposed lipoprotein Ltp-like HTH region" evidence="2">
    <location>
        <begin position="101"/>
        <end position="147"/>
    </location>
</feature>
<evidence type="ECO:0000313" key="4">
    <source>
        <dbReference type="Proteomes" id="UP000187158"/>
    </source>
</evidence>
<evidence type="ECO:0000313" key="3">
    <source>
        <dbReference type="EMBL" id="OMD34647.1"/>
    </source>
</evidence>
<dbReference type="Pfam" id="PF07553">
    <property type="entry name" value="Lipoprotein_Ltp"/>
    <property type="match status" value="2"/>
</dbReference>
<feature type="compositionally biased region" description="Basic and acidic residues" evidence="1">
    <location>
        <begin position="61"/>
        <end position="99"/>
    </location>
</feature>
<organism evidence="3 4">
    <name type="scientific">Paenibacillus odorifer</name>
    <dbReference type="NCBI Taxonomy" id="189426"/>
    <lineage>
        <taxon>Bacteria</taxon>
        <taxon>Bacillati</taxon>
        <taxon>Bacillota</taxon>
        <taxon>Bacilli</taxon>
        <taxon>Bacillales</taxon>
        <taxon>Paenibacillaceae</taxon>
        <taxon>Paenibacillus</taxon>
    </lineage>
</organism>
<dbReference type="Gene3D" id="1.10.10.10">
    <property type="entry name" value="Winged helix-like DNA-binding domain superfamily/Winged helix DNA-binding domain"/>
    <property type="match status" value="2"/>
</dbReference>
<sequence length="198" mass="22087">MKKPIYKKWWFWLVLILVIGWIGSLGEDKEPTTLTDPEPSVQAETVMTKETEKPIATPTNEEDKKNKEAAEKADAEKKAKEEAVAKAETEAKAKEESVPREYKAALKQAGSYAETLNMSKAGIYDQLTSEYGANFPPEAAQYAIDNIVVDWKENALKSAQSYAETLDMSDSAIYDQLISDYGAQFTAEEAQYAIDNLK</sequence>
<dbReference type="Proteomes" id="UP000187158">
    <property type="component" value="Unassembled WGS sequence"/>
</dbReference>
<gene>
    <name evidence="3" type="ORF">BSO21_10805</name>
</gene>
<evidence type="ECO:0000256" key="1">
    <source>
        <dbReference type="SAM" id="MobiDB-lite"/>
    </source>
</evidence>
<evidence type="ECO:0000259" key="2">
    <source>
        <dbReference type="Pfam" id="PF07553"/>
    </source>
</evidence>
<dbReference type="InterPro" id="IPR036388">
    <property type="entry name" value="WH-like_DNA-bd_sf"/>
</dbReference>
<dbReference type="EMBL" id="MPVP01000050">
    <property type="protein sequence ID" value="OMD34647.1"/>
    <property type="molecule type" value="Genomic_DNA"/>
</dbReference>
<protein>
    <recommendedName>
        <fullName evidence="2">Putative host cell surface-exposed lipoprotein Ltp-like HTH region domain-containing protein</fullName>
    </recommendedName>
</protein>
<feature type="region of interest" description="Disordered" evidence="1">
    <location>
        <begin position="28"/>
        <end position="99"/>
    </location>
</feature>
<keyword evidence="4" id="KW-1185">Reference proteome</keyword>
<dbReference type="InterPro" id="IPR011434">
    <property type="entry name" value="Ltp-like_HTH"/>
</dbReference>
<reference evidence="3 4" key="1">
    <citation type="submission" date="2016-11" db="EMBL/GenBank/DDBJ databases">
        <title>Paenibacillus species isolates.</title>
        <authorList>
            <person name="Beno S.M."/>
        </authorList>
    </citation>
    <scope>NUCLEOTIDE SEQUENCE [LARGE SCALE GENOMIC DNA]</scope>
    <source>
        <strain evidence="3 4">FSL H7-0433</strain>
    </source>
</reference>
<feature type="domain" description="Putative host cell surface-exposed lipoprotein Ltp-like HTH region" evidence="2">
    <location>
        <begin position="150"/>
        <end position="197"/>
    </location>
</feature>
<comment type="caution">
    <text evidence="3">The sequence shown here is derived from an EMBL/GenBank/DDBJ whole genome shotgun (WGS) entry which is preliminary data.</text>
</comment>
<name>A0ABX3GTX2_9BACL</name>
<accession>A0ABX3GTX2</accession>